<accession>A0AAU8N438</accession>
<dbReference type="EMBL" id="CP159989">
    <property type="protein sequence ID" value="XCP82182.1"/>
    <property type="molecule type" value="Genomic_DNA"/>
</dbReference>
<gene>
    <name evidence="1" type="ORF">ABXS69_09555</name>
</gene>
<dbReference type="AlphaFoldDB" id="A0AAU8N438"/>
<name>A0AAU8N438_9ACTO</name>
<evidence type="ECO:0008006" key="2">
    <source>
        <dbReference type="Google" id="ProtNLM"/>
    </source>
</evidence>
<sequence>MTNSTPSGPIDGILAAAAAELAGEAAAGPGAAPGALAAPADPALAAALADGRLMLWQADARDTHRVAQLLALRGTTIQEALEAAPAMIDSIPVLVLASLEDPAHPDDVDAAVSVALAGAFVLPADPDEGREASWMVTGLILDPAAKTRPIGRDLLEGLAEAVDAADPGAPLWAFVEASEHAVVASHLAAGFTKVEQRPHYAGITFPTGDGALLVREPQARPEVEEGPGGAV</sequence>
<evidence type="ECO:0000313" key="1">
    <source>
        <dbReference type="EMBL" id="XCP82182.1"/>
    </source>
</evidence>
<reference evidence="1" key="1">
    <citation type="submission" date="2024-05" db="EMBL/GenBank/DDBJ databases">
        <title>Draft genome assemblies of 36 bacteria isolated from hibernating arctic ground squirrels.</title>
        <authorList>
            <person name="McKee H."/>
            <person name="Mullen L."/>
            <person name="Drown D.M."/>
            <person name="Duddleston K.N."/>
        </authorList>
    </citation>
    <scope>NUCLEOTIDE SEQUENCE</scope>
    <source>
        <strain evidence="1">AR004</strain>
    </source>
</reference>
<organism evidence="1">
    <name type="scientific">Actinomyces timonensis</name>
    <dbReference type="NCBI Taxonomy" id="1288391"/>
    <lineage>
        <taxon>Bacteria</taxon>
        <taxon>Bacillati</taxon>
        <taxon>Actinomycetota</taxon>
        <taxon>Actinomycetes</taxon>
        <taxon>Actinomycetales</taxon>
        <taxon>Actinomycetaceae</taxon>
        <taxon>Actinomyces</taxon>
    </lineage>
</organism>
<protein>
    <recommendedName>
        <fullName evidence="2">N-acetyltransferase domain-containing protein</fullName>
    </recommendedName>
</protein>
<proteinExistence type="predicted"/>
<dbReference type="Gene3D" id="3.40.630.30">
    <property type="match status" value="1"/>
</dbReference>
<dbReference type="RefSeq" id="WP_366180427.1">
    <property type="nucleotide sequence ID" value="NZ_CP159989.1"/>
</dbReference>